<comment type="caution">
    <text evidence="1">The sequence shown here is derived from an EMBL/GenBank/DDBJ whole genome shotgun (WGS) entry which is preliminary data.</text>
</comment>
<organism evidence="1 2">
    <name type="scientific">Bacillus subtilis</name>
    <dbReference type="NCBI Taxonomy" id="1423"/>
    <lineage>
        <taxon>Bacteria</taxon>
        <taxon>Bacillati</taxon>
        <taxon>Bacillota</taxon>
        <taxon>Bacilli</taxon>
        <taxon>Bacillales</taxon>
        <taxon>Bacillaceae</taxon>
        <taxon>Bacillus</taxon>
    </lineage>
</organism>
<dbReference type="AlphaFoldDB" id="A0A0C3JRP7"/>
<reference evidence="1 2" key="1">
    <citation type="submission" date="2014-12" db="EMBL/GenBank/DDBJ databases">
        <title>Comparative genome analysis of Bacillus coagulans HM-08, Clostridium butyricum HM-68, Bacillus subtilis HM-66 and Bacillus licheniformis BL-09.</title>
        <authorList>
            <person name="Zhang H."/>
        </authorList>
    </citation>
    <scope>NUCLEOTIDE SEQUENCE [LARGE SCALE GENOMIC DNA]</scope>
    <source>
        <strain evidence="1 2">HM-66</strain>
    </source>
</reference>
<sequence>MCASADTGLSKQVLPYALFFYEKRIKTPFSVNNEINGFFRFSALCEFVIMFKW</sequence>
<evidence type="ECO:0000313" key="1">
    <source>
        <dbReference type="EMBL" id="KIU10565.1"/>
    </source>
</evidence>
<protein>
    <submittedName>
        <fullName evidence="1">Uncharacterized protein</fullName>
    </submittedName>
</protein>
<evidence type="ECO:0000313" key="2">
    <source>
        <dbReference type="Proteomes" id="UP000032247"/>
    </source>
</evidence>
<name>A0A0C3JRP7_BACIU</name>
<gene>
    <name evidence="1" type="ORF">SC09_Contig25orf00339</name>
</gene>
<dbReference type="EMBL" id="JXBC01000004">
    <property type="protein sequence ID" value="KIU10565.1"/>
    <property type="molecule type" value="Genomic_DNA"/>
</dbReference>
<accession>A0A0C3JRP7</accession>
<dbReference type="PATRIC" id="fig|1423.173.peg.2676"/>
<dbReference type="Proteomes" id="UP000032247">
    <property type="component" value="Unassembled WGS sequence"/>
</dbReference>
<proteinExistence type="predicted"/>